<sequence>MDSEDITDVVLTGLDQSSYKPVIAAIHARDTPISFHQLHELSLIQNPSPTPPIHQPTSVFLTHSKQSPRPWQPRNPTPSYSRQPGLLPTPNPHSSSIRPFLGKCQLCFKQGHSLTSCYSFKKQYPHINLPPISRHSTSKPQAHLMAPNTTSQPHSSPHWLFDSGASHHITNDLSALSLHAPYDGTEELVIGDGSSLKITHIGSLSLTFNSHSLLLTSVLCVPLVSKNIISISQLCTDNNLLIQFFSSNFLIKESKTNQLLHHGTASHGLYHFRSISTPHAHHLAAPSPAFGITDTAIHISKLFNI</sequence>
<evidence type="ECO:0000313" key="3">
    <source>
        <dbReference type="EMBL" id="KAD2804381.1"/>
    </source>
</evidence>
<evidence type="ECO:0000259" key="2">
    <source>
        <dbReference type="Pfam" id="PF22936"/>
    </source>
</evidence>
<dbReference type="InterPro" id="IPR054722">
    <property type="entry name" value="PolX-like_BBD"/>
</dbReference>
<dbReference type="PANTHER" id="PTHR47481">
    <property type="match status" value="1"/>
</dbReference>
<feature type="domain" description="Retrovirus-related Pol polyprotein from transposon TNT 1-94-like beta-barrel" evidence="2">
    <location>
        <begin position="159"/>
        <end position="235"/>
    </location>
</feature>
<organism evidence="3 4">
    <name type="scientific">Mikania micrantha</name>
    <name type="common">bitter vine</name>
    <dbReference type="NCBI Taxonomy" id="192012"/>
    <lineage>
        <taxon>Eukaryota</taxon>
        <taxon>Viridiplantae</taxon>
        <taxon>Streptophyta</taxon>
        <taxon>Embryophyta</taxon>
        <taxon>Tracheophyta</taxon>
        <taxon>Spermatophyta</taxon>
        <taxon>Magnoliopsida</taxon>
        <taxon>eudicotyledons</taxon>
        <taxon>Gunneridae</taxon>
        <taxon>Pentapetalae</taxon>
        <taxon>asterids</taxon>
        <taxon>campanulids</taxon>
        <taxon>Asterales</taxon>
        <taxon>Asteraceae</taxon>
        <taxon>Asteroideae</taxon>
        <taxon>Heliantheae alliance</taxon>
        <taxon>Eupatorieae</taxon>
        <taxon>Mikania</taxon>
    </lineage>
</organism>
<dbReference type="EMBL" id="SZYD01000018">
    <property type="protein sequence ID" value="KAD2804381.1"/>
    <property type="molecule type" value="Genomic_DNA"/>
</dbReference>
<gene>
    <name evidence="3" type="ORF">E3N88_37758</name>
</gene>
<dbReference type="OrthoDB" id="1937754at2759"/>
<evidence type="ECO:0000256" key="1">
    <source>
        <dbReference type="SAM" id="MobiDB-lite"/>
    </source>
</evidence>
<dbReference type="Pfam" id="PF22936">
    <property type="entry name" value="Pol_BBD"/>
    <property type="match status" value="1"/>
</dbReference>
<dbReference type="AlphaFoldDB" id="A0A5N6LS31"/>
<comment type="caution">
    <text evidence="3">The sequence shown here is derived from an EMBL/GenBank/DDBJ whole genome shotgun (WGS) entry which is preliminary data.</text>
</comment>
<dbReference type="Proteomes" id="UP000326396">
    <property type="component" value="Linkage Group LG8"/>
</dbReference>
<feature type="region of interest" description="Disordered" evidence="1">
    <location>
        <begin position="63"/>
        <end position="94"/>
    </location>
</feature>
<accession>A0A5N6LS31</accession>
<proteinExistence type="predicted"/>
<reference evidence="3 4" key="1">
    <citation type="submission" date="2019-05" db="EMBL/GenBank/DDBJ databases">
        <title>Mikania micrantha, genome provides insights into the molecular mechanism of rapid growth.</title>
        <authorList>
            <person name="Liu B."/>
        </authorList>
    </citation>
    <scope>NUCLEOTIDE SEQUENCE [LARGE SCALE GENOMIC DNA]</scope>
    <source>
        <strain evidence="3">NLD-2019</strain>
        <tissue evidence="3">Leaf</tissue>
    </source>
</reference>
<name>A0A5N6LS31_9ASTR</name>
<protein>
    <recommendedName>
        <fullName evidence="2">Retrovirus-related Pol polyprotein from transposon TNT 1-94-like beta-barrel domain-containing protein</fullName>
    </recommendedName>
</protein>
<keyword evidence="4" id="KW-1185">Reference proteome</keyword>
<evidence type="ECO:0000313" key="4">
    <source>
        <dbReference type="Proteomes" id="UP000326396"/>
    </source>
</evidence>
<dbReference type="PANTHER" id="PTHR47481:SF34">
    <property type="entry name" value="CCHC-TYPE DOMAIN-CONTAINING PROTEIN"/>
    <property type="match status" value="1"/>
</dbReference>